<proteinExistence type="inferred from homology"/>
<keyword evidence="12" id="KW-1185">Reference proteome</keyword>
<dbReference type="RefSeq" id="WP_084167023.1">
    <property type="nucleotide sequence ID" value="NZ_CAADJA010000002.1"/>
</dbReference>
<keyword evidence="7 9" id="KW-0624">Polysaccharide degradation</keyword>
<dbReference type="GO" id="GO:0008810">
    <property type="term" value="F:cellulase activity"/>
    <property type="evidence" value="ECO:0007669"/>
    <property type="project" value="UniProtKB-EC"/>
</dbReference>
<dbReference type="Proteomes" id="UP000224974">
    <property type="component" value="Unassembled WGS sequence"/>
</dbReference>
<reference evidence="12" key="1">
    <citation type="submission" date="2017-09" db="EMBL/GenBank/DDBJ databases">
        <title>FDA dAtabase for Regulatory Grade micrObial Sequences (FDA-ARGOS): Supporting development and validation of Infectious Disease Dx tests.</title>
        <authorList>
            <person name="Minogue T."/>
            <person name="Wolcott M."/>
            <person name="Wasieloski L."/>
            <person name="Aguilar W."/>
            <person name="Moore D."/>
            <person name="Tallon L."/>
            <person name="Sadzewicz L."/>
            <person name="Ott S."/>
            <person name="Zhao X."/>
            <person name="Nagaraj S."/>
            <person name="Vavikolanu K."/>
            <person name="Aluvathingal J."/>
            <person name="Nadendla S."/>
            <person name="Sichtig H."/>
        </authorList>
    </citation>
    <scope>NUCLEOTIDE SEQUENCE [LARGE SCALE GENOMIC DNA]</scope>
    <source>
        <strain evidence="12">FDAARGOS_387</strain>
    </source>
</reference>
<evidence type="ECO:0000256" key="10">
    <source>
        <dbReference type="SAM" id="SignalP"/>
    </source>
</evidence>
<feature type="chain" id="PRO_5012609421" description="Glucanase" evidence="10">
    <location>
        <begin position="23"/>
        <end position="370"/>
    </location>
</feature>
<dbReference type="SUPFAM" id="SSF48208">
    <property type="entry name" value="Six-hairpin glycosidases"/>
    <property type="match status" value="1"/>
</dbReference>
<evidence type="ECO:0000256" key="5">
    <source>
        <dbReference type="ARBA" id="ARBA00023001"/>
    </source>
</evidence>
<keyword evidence="3 10" id="KW-0732">Signal</keyword>
<comment type="similarity">
    <text evidence="2 9">Belongs to the glycosyl hydrolase 8 (cellulase D) family.</text>
</comment>
<evidence type="ECO:0000256" key="4">
    <source>
        <dbReference type="ARBA" id="ARBA00022801"/>
    </source>
</evidence>
<dbReference type="PRINTS" id="PR00735">
    <property type="entry name" value="GLHYDRLASE8"/>
</dbReference>
<evidence type="ECO:0000256" key="7">
    <source>
        <dbReference type="ARBA" id="ARBA00023326"/>
    </source>
</evidence>
<dbReference type="InterPro" id="IPR019834">
    <property type="entry name" value="Glyco_hydro_8_CS"/>
</dbReference>
<name>A0A2C6DA14_9GAMM</name>
<evidence type="ECO:0000313" key="12">
    <source>
        <dbReference type="Proteomes" id="UP000224974"/>
    </source>
</evidence>
<gene>
    <name evidence="11" type="ORF">CRN84_01035</name>
</gene>
<dbReference type="PROSITE" id="PS00812">
    <property type="entry name" value="GLYCOSYL_HYDROL_F8"/>
    <property type="match status" value="1"/>
</dbReference>
<dbReference type="STRING" id="1111728.GCA_000427805_04764"/>
<dbReference type="EC" id="3.2.1.-" evidence="9"/>
<sequence length="370" mass="41423">MSNMKFIIGLFCCLFTLSQVSAQTCDWPEWQSFKQQYISREGRVIDPSDGKNITTSEGQSYGLFFALVANDRDQFNQLLEWTENNLSAGDLSARLPGWLWGKRADGSWGILDTNSASDADLWIAYSLLEAGRIWHSRGYQLKGTLLLQRIAREEVADIPGLGHMLLPGKVGFANADSWRLNPSYQPPQLLSRLSQVQSVWAEVGKSNQRLLLEAAPLGIAPDWVMWRKDKGWQPDEKDGTNGDYDAIRVYLWIGMMASELPERTALIAHYQPMAKLTERAGFPPESVDSLTGQANGTGPVGFSAALLPFLTDPALSTQRERVLNNLPGADAYYNSVLTLFGLGWDRQYYRFNQQGELQASWEKGSCQNIK</sequence>
<feature type="signal peptide" evidence="10">
    <location>
        <begin position="1"/>
        <end position="22"/>
    </location>
</feature>
<evidence type="ECO:0000256" key="2">
    <source>
        <dbReference type="ARBA" id="ARBA00009209"/>
    </source>
</evidence>
<evidence type="ECO:0000313" key="11">
    <source>
        <dbReference type="EMBL" id="PHI28026.1"/>
    </source>
</evidence>
<keyword evidence="4 9" id="KW-0378">Hydrolase</keyword>
<evidence type="ECO:0000256" key="8">
    <source>
        <dbReference type="PROSITE-ProRule" id="PRU10058"/>
    </source>
</evidence>
<keyword evidence="5" id="KW-0136">Cellulose degradation</keyword>
<dbReference type="NCBIfam" id="NF008305">
    <property type="entry name" value="PRK11097.1"/>
    <property type="match status" value="1"/>
</dbReference>
<evidence type="ECO:0000256" key="1">
    <source>
        <dbReference type="ARBA" id="ARBA00000966"/>
    </source>
</evidence>
<dbReference type="InterPro" id="IPR008928">
    <property type="entry name" value="6-hairpin_glycosidase_sf"/>
</dbReference>
<dbReference type="EMBL" id="PDDX01000001">
    <property type="protein sequence ID" value="PHI28026.1"/>
    <property type="molecule type" value="Genomic_DNA"/>
</dbReference>
<dbReference type="Pfam" id="PF01270">
    <property type="entry name" value="Glyco_hydro_8"/>
    <property type="match status" value="1"/>
</dbReference>
<keyword evidence="7 9" id="KW-0119">Carbohydrate metabolism</keyword>
<dbReference type="AlphaFoldDB" id="A0A2C6DA14"/>
<organism evidence="11 12">
    <name type="scientific">Budvicia aquatica</name>
    <dbReference type="NCBI Taxonomy" id="82979"/>
    <lineage>
        <taxon>Bacteria</taxon>
        <taxon>Pseudomonadati</taxon>
        <taxon>Pseudomonadota</taxon>
        <taxon>Gammaproteobacteria</taxon>
        <taxon>Enterobacterales</taxon>
        <taxon>Budviciaceae</taxon>
        <taxon>Budvicia</taxon>
    </lineage>
</organism>
<protein>
    <recommendedName>
        <fullName evidence="9">Glucanase</fullName>
        <ecNumber evidence="9">3.2.1.-</ecNumber>
    </recommendedName>
</protein>
<evidence type="ECO:0000256" key="9">
    <source>
        <dbReference type="RuleBase" id="RU361167"/>
    </source>
</evidence>
<dbReference type="OrthoDB" id="9766708at2"/>
<comment type="caution">
    <text evidence="11">The sequence shown here is derived from an EMBL/GenBank/DDBJ whole genome shotgun (WGS) entry which is preliminary data.</text>
</comment>
<comment type="catalytic activity">
    <reaction evidence="1">
        <text>Endohydrolysis of (1-&gt;4)-beta-D-glucosidic linkages in cellulose, lichenin and cereal beta-D-glucans.</text>
        <dbReference type="EC" id="3.2.1.4"/>
    </reaction>
</comment>
<feature type="active site" description="Nucleophile" evidence="8">
    <location>
        <position position="118"/>
    </location>
</feature>
<keyword evidence="6 9" id="KW-0326">Glycosidase</keyword>
<evidence type="ECO:0000256" key="3">
    <source>
        <dbReference type="ARBA" id="ARBA00022729"/>
    </source>
</evidence>
<dbReference type="InterPro" id="IPR012341">
    <property type="entry name" value="6hp_glycosidase-like_sf"/>
</dbReference>
<accession>A0A2C6DA14</accession>
<dbReference type="Gene3D" id="1.50.10.10">
    <property type="match status" value="1"/>
</dbReference>
<evidence type="ECO:0000256" key="6">
    <source>
        <dbReference type="ARBA" id="ARBA00023295"/>
    </source>
</evidence>
<dbReference type="GO" id="GO:0030245">
    <property type="term" value="P:cellulose catabolic process"/>
    <property type="evidence" value="ECO:0007669"/>
    <property type="project" value="UniProtKB-KW"/>
</dbReference>
<dbReference type="InterPro" id="IPR002037">
    <property type="entry name" value="Glyco_hydro_8"/>
</dbReference>